<feature type="transmembrane region" description="Helical" evidence="3">
    <location>
        <begin position="72"/>
        <end position="95"/>
    </location>
</feature>
<keyword evidence="1" id="KW-0479">Metal-binding</keyword>
<dbReference type="GO" id="GO:0009245">
    <property type="term" value="P:lipid A biosynthetic process"/>
    <property type="evidence" value="ECO:0007669"/>
    <property type="project" value="TreeGrafter"/>
</dbReference>
<dbReference type="SUPFAM" id="SSF56300">
    <property type="entry name" value="Metallo-dependent phosphatases"/>
    <property type="match status" value="1"/>
</dbReference>
<feature type="transmembrane region" description="Helical" evidence="3">
    <location>
        <begin position="6"/>
        <end position="30"/>
    </location>
</feature>
<evidence type="ECO:0000256" key="2">
    <source>
        <dbReference type="ARBA" id="ARBA00022801"/>
    </source>
</evidence>
<dbReference type="InterPro" id="IPR051158">
    <property type="entry name" value="Metallophosphoesterase_sf"/>
</dbReference>
<dbReference type="Proteomes" id="UP000319576">
    <property type="component" value="Chromosome"/>
</dbReference>
<dbReference type="GO" id="GO:0046872">
    <property type="term" value="F:metal ion binding"/>
    <property type="evidence" value="ECO:0007669"/>
    <property type="project" value="UniProtKB-KW"/>
</dbReference>
<evidence type="ECO:0000256" key="1">
    <source>
        <dbReference type="ARBA" id="ARBA00022723"/>
    </source>
</evidence>
<accession>A0A517XYI7</accession>
<gene>
    <name evidence="5" type="ORF">ETAA1_45450</name>
</gene>
<evidence type="ECO:0000256" key="3">
    <source>
        <dbReference type="SAM" id="Phobius"/>
    </source>
</evidence>
<keyword evidence="6" id="KW-1185">Reference proteome</keyword>
<keyword evidence="3" id="KW-0472">Membrane</keyword>
<evidence type="ECO:0000313" key="6">
    <source>
        <dbReference type="Proteomes" id="UP000319576"/>
    </source>
</evidence>
<protein>
    <submittedName>
        <fullName evidence="5">Putative metallophosphoesterase</fullName>
        <ecNumber evidence="5">3.1.-.-</ecNumber>
    </submittedName>
</protein>
<reference evidence="5 6" key="1">
    <citation type="submission" date="2019-02" db="EMBL/GenBank/DDBJ databases">
        <title>Deep-cultivation of Planctomycetes and their phenomic and genomic characterization uncovers novel biology.</title>
        <authorList>
            <person name="Wiegand S."/>
            <person name="Jogler M."/>
            <person name="Boedeker C."/>
            <person name="Pinto D."/>
            <person name="Vollmers J."/>
            <person name="Rivas-Marin E."/>
            <person name="Kohn T."/>
            <person name="Peeters S.H."/>
            <person name="Heuer A."/>
            <person name="Rast P."/>
            <person name="Oberbeckmann S."/>
            <person name="Bunk B."/>
            <person name="Jeske O."/>
            <person name="Meyerdierks A."/>
            <person name="Storesund J.E."/>
            <person name="Kallscheuer N."/>
            <person name="Luecker S."/>
            <person name="Lage O.M."/>
            <person name="Pohl T."/>
            <person name="Merkel B.J."/>
            <person name="Hornburger P."/>
            <person name="Mueller R.-W."/>
            <person name="Bruemmer F."/>
            <person name="Labrenz M."/>
            <person name="Spormann A.M."/>
            <person name="Op den Camp H."/>
            <person name="Overmann J."/>
            <person name="Amann R."/>
            <person name="Jetten M.S.M."/>
            <person name="Mascher T."/>
            <person name="Medema M.H."/>
            <person name="Devos D.P."/>
            <person name="Kaster A.-K."/>
            <person name="Ovreas L."/>
            <person name="Rohde M."/>
            <person name="Galperin M.Y."/>
            <person name="Jogler C."/>
        </authorList>
    </citation>
    <scope>NUCLEOTIDE SEQUENCE [LARGE SCALE GENOMIC DNA]</scope>
    <source>
        <strain evidence="5 6">ETA_A1</strain>
    </source>
</reference>
<dbReference type="PANTHER" id="PTHR31302">
    <property type="entry name" value="TRANSMEMBRANE PROTEIN WITH METALLOPHOSPHOESTERASE DOMAIN-RELATED"/>
    <property type="match status" value="1"/>
</dbReference>
<evidence type="ECO:0000259" key="4">
    <source>
        <dbReference type="Pfam" id="PF00149"/>
    </source>
</evidence>
<dbReference type="EMBL" id="CP036273">
    <property type="protein sequence ID" value="QDU22562.1"/>
    <property type="molecule type" value="Genomic_DNA"/>
</dbReference>
<feature type="transmembrane region" description="Helical" evidence="3">
    <location>
        <begin position="42"/>
        <end position="60"/>
    </location>
</feature>
<sequence length="384" mass="41569">MGKQVLLWAAFLVAWVGHACVLTALLNNAYGRPFPKAFLKPLRLVTGAVILAFPLLNLATADALGPAFDAVVAYYGVCLVFGGVVFPVITAVRLLRARPGALVSETTHTLDVRADLGPAVVGDGKWRRVATLLLNDVFRVDFTDWTLAVPELPPAWEGLTVLLLSDLHFHGTPSRAFFERVLAEVRTRWPTPDVVCLGGDYVDTDTHHTWIAPLLGGVSATEGKFAILGNHDDHHRPEALRAELEAAGYTVVSNRWREVTVRGVPTVLVGHEGPWFGPPPDLSGAPAGLFRWCLSHTPDNVYWGGANGVRLMLSGHVHGGQIRLPVVGSIFVPSVYGRRFDAGVFQAGRTVLAVGRGLSGKEPLRFRCRPQVVRITLTTAERAG</sequence>
<dbReference type="AlphaFoldDB" id="A0A517XYI7"/>
<feature type="domain" description="Calcineurin-like phosphoesterase" evidence="4">
    <location>
        <begin position="160"/>
        <end position="319"/>
    </location>
</feature>
<dbReference type="InterPro" id="IPR029052">
    <property type="entry name" value="Metallo-depent_PP-like"/>
</dbReference>
<dbReference type="GO" id="GO:0016020">
    <property type="term" value="C:membrane"/>
    <property type="evidence" value="ECO:0007669"/>
    <property type="project" value="GOC"/>
</dbReference>
<dbReference type="Pfam" id="PF00149">
    <property type="entry name" value="Metallophos"/>
    <property type="match status" value="1"/>
</dbReference>
<organism evidence="5 6">
    <name type="scientific">Urbifossiella limnaea</name>
    <dbReference type="NCBI Taxonomy" id="2528023"/>
    <lineage>
        <taxon>Bacteria</taxon>
        <taxon>Pseudomonadati</taxon>
        <taxon>Planctomycetota</taxon>
        <taxon>Planctomycetia</taxon>
        <taxon>Gemmatales</taxon>
        <taxon>Gemmataceae</taxon>
        <taxon>Urbifossiella</taxon>
    </lineage>
</organism>
<dbReference type="Gene3D" id="3.60.21.10">
    <property type="match status" value="1"/>
</dbReference>
<dbReference type="PANTHER" id="PTHR31302:SF31">
    <property type="entry name" value="PHOSPHODIESTERASE YAEI"/>
    <property type="match status" value="1"/>
</dbReference>
<dbReference type="InterPro" id="IPR004843">
    <property type="entry name" value="Calcineurin-like_PHP"/>
</dbReference>
<evidence type="ECO:0000313" key="5">
    <source>
        <dbReference type="EMBL" id="QDU22562.1"/>
    </source>
</evidence>
<keyword evidence="2 5" id="KW-0378">Hydrolase</keyword>
<dbReference type="KEGG" id="uli:ETAA1_45450"/>
<keyword evidence="3" id="KW-0812">Transmembrane</keyword>
<proteinExistence type="predicted"/>
<dbReference type="GO" id="GO:0008758">
    <property type="term" value="F:UDP-2,3-diacylglucosamine hydrolase activity"/>
    <property type="evidence" value="ECO:0007669"/>
    <property type="project" value="TreeGrafter"/>
</dbReference>
<dbReference type="RefSeq" id="WP_202920330.1">
    <property type="nucleotide sequence ID" value="NZ_CP036273.1"/>
</dbReference>
<name>A0A517XYI7_9BACT</name>
<dbReference type="EC" id="3.1.-.-" evidence="5"/>
<keyword evidence="3" id="KW-1133">Transmembrane helix</keyword>